<dbReference type="GO" id="GO:0043027">
    <property type="term" value="F:cysteine-type endopeptidase inhibitor activity involved in apoptotic process"/>
    <property type="evidence" value="ECO:0007669"/>
    <property type="project" value="TreeGrafter"/>
</dbReference>
<dbReference type="GO" id="GO:0051726">
    <property type="term" value="P:regulation of cell cycle"/>
    <property type="evidence" value="ECO:0007669"/>
    <property type="project" value="TreeGrafter"/>
</dbReference>
<dbReference type="SUPFAM" id="SSF57924">
    <property type="entry name" value="Inhibitor of apoptosis (IAP) repeat"/>
    <property type="match status" value="2"/>
</dbReference>
<keyword evidence="12" id="KW-0833">Ubl conjugation pathway</keyword>
<evidence type="ECO:0000256" key="9">
    <source>
        <dbReference type="ARBA" id="ARBA00022704"/>
    </source>
</evidence>
<reference evidence="17 18" key="1">
    <citation type="journal article" date="2023" name="J. Hered.">
        <title>Chromosome-level genome of the wood stork (Mycteria americana) provides insight into avian chromosome evolution.</title>
        <authorList>
            <person name="Flamio R. Jr."/>
            <person name="Ramstad K.M."/>
        </authorList>
    </citation>
    <scope>NUCLEOTIDE SEQUENCE [LARGE SCALE GENOMIC DNA]</scope>
    <source>
        <strain evidence="17">JAX WOST 10</strain>
    </source>
</reference>
<keyword evidence="14" id="KW-0832">Ubl conjugation</keyword>
<dbReference type="FunFam" id="3.30.40.10:FF:000184">
    <property type="entry name" value="Baculoviral IAP repeat containing 2"/>
    <property type="match status" value="1"/>
</dbReference>
<dbReference type="CDD" id="cd14396">
    <property type="entry name" value="UBA_XtBIRC7_like"/>
    <property type="match status" value="1"/>
</dbReference>
<keyword evidence="13" id="KW-0862">Zinc</keyword>
<dbReference type="GO" id="GO:0006915">
    <property type="term" value="P:apoptotic process"/>
    <property type="evidence" value="ECO:0007669"/>
    <property type="project" value="UniProtKB-KW"/>
</dbReference>
<dbReference type="Gene3D" id="1.10.1170.10">
    <property type="entry name" value="Inhibitor Of Apoptosis Protein (2mihbC-IAP-1), Chain A"/>
    <property type="match status" value="2"/>
</dbReference>
<evidence type="ECO:0000313" key="18">
    <source>
        <dbReference type="Proteomes" id="UP001333110"/>
    </source>
</evidence>
<evidence type="ECO:0000256" key="10">
    <source>
        <dbReference type="ARBA" id="ARBA00022723"/>
    </source>
</evidence>
<dbReference type="AlphaFoldDB" id="A0AAN7MMD0"/>
<evidence type="ECO:0000256" key="1">
    <source>
        <dbReference type="ARBA" id="ARBA00000900"/>
    </source>
</evidence>
<dbReference type="PROSITE" id="PS01282">
    <property type="entry name" value="BIR_REPEAT_1"/>
    <property type="match status" value="1"/>
</dbReference>
<dbReference type="Gene3D" id="1.10.8.10">
    <property type="entry name" value="DNA helicase RuvA subunit, C-terminal domain"/>
    <property type="match status" value="1"/>
</dbReference>
<name>A0AAN7MMD0_MYCAM</name>
<dbReference type="InterPro" id="IPR050784">
    <property type="entry name" value="IAP"/>
</dbReference>
<keyword evidence="9" id="KW-0789">Thiol protease inhibitor</keyword>
<organism evidence="17 18">
    <name type="scientific">Mycteria americana</name>
    <name type="common">Wood stork</name>
    <dbReference type="NCBI Taxonomy" id="33587"/>
    <lineage>
        <taxon>Eukaryota</taxon>
        <taxon>Metazoa</taxon>
        <taxon>Chordata</taxon>
        <taxon>Craniata</taxon>
        <taxon>Vertebrata</taxon>
        <taxon>Euteleostomi</taxon>
        <taxon>Archelosauria</taxon>
        <taxon>Archosauria</taxon>
        <taxon>Dinosauria</taxon>
        <taxon>Saurischia</taxon>
        <taxon>Theropoda</taxon>
        <taxon>Coelurosauria</taxon>
        <taxon>Aves</taxon>
        <taxon>Neognathae</taxon>
        <taxon>Neoaves</taxon>
        <taxon>Aequornithes</taxon>
        <taxon>Ciconiiformes</taxon>
        <taxon>Ciconiidae</taxon>
        <taxon>Mycteria</taxon>
    </lineage>
</organism>
<dbReference type="CDD" id="cd16713">
    <property type="entry name" value="RING-HC_BIRC2_3_7"/>
    <property type="match status" value="1"/>
</dbReference>
<evidence type="ECO:0000313" key="17">
    <source>
        <dbReference type="EMBL" id="KAK4812608.1"/>
    </source>
</evidence>
<evidence type="ECO:0000256" key="6">
    <source>
        <dbReference type="ARBA" id="ARBA00022679"/>
    </source>
</evidence>
<dbReference type="GO" id="GO:0043066">
    <property type="term" value="P:negative regulation of apoptotic process"/>
    <property type="evidence" value="ECO:0007669"/>
    <property type="project" value="TreeGrafter"/>
</dbReference>
<evidence type="ECO:0000256" key="4">
    <source>
        <dbReference type="ARBA" id="ARBA00012483"/>
    </source>
</evidence>
<dbReference type="Pfam" id="PF00653">
    <property type="entry name" value="BIR"/>
    <property type="match status" value="2"/>
</dbReference>
<evidence type="ECO:0000256" key="13">
    <source>
        <dbReference type="ARBA" id="ARBA00022833"/>
    </source>
</evidence>
<keyword evidence="10" id="KW-0479">Metal-binding</keyword>
<dbReference type="GO" id="GO:0005737">
    <property type="term" value="C:cytoplasm"/>
    <property type="evidence" value="ECO:0007669"/>
    <property type="project" value="UniProtKB-SubCell"/>
</dbReference>
<protein>
    <recommendedName>
        <fullName evidence="4">RING-type E3 ubiquitin transferase</fullName>
        <ecNumber evidence="4">2.3.2.27</ecNumber>
    </recommendedName>
</protein>
<dbReference type="EC" id="2.3.2.27" evidence="4"/>
<dbReference type="SMART" id="SM00184">
    <property type="entry name" value="RING"/>
    <property type="match status" value="1"/>
</dbReference>
<dbReference type="Pfam" id="PF13920">
    <property type="entry name" value="zf-C3HC4_3"/>
    <property type="match status" value="1"/>
</dbReference>
<evidence type="ECO:0000256" key="7">
    <source>
        <dbReference type="ARBA" id="ARBA00022690"/>
    </source>
</evidence>
<dbReference type="InterPro" id="IPR013083">
    <property type="entry name" value="Znf_RING/FYVE/PHD"/>
</dbReference>
<sequence>MGDMTPAEEIELRAACCQLFESSMRNEARRLRTFRQWPGTSPVSARDLVKAGFFFVGPRDAVQCFCCGGVLKDWGPGDCPIAEHLKFFPSCKFICGEDVGNQEMLPLQEIFDTVDGQFLSLLQGIDSEETALPNEPEYPEMVTEEMRLSTFQNWPRYTDMHPEQLARAGFFYTGQGDVVRCFYCDGGVRNWSFGDDPWREHAKWYPGFREWHTSGPKFCLFDKVPAHCFTDPLRNWQLQALHSLDQFTIVQNVLQMGFDPTWVANLVENKYMLTGTFYLSESELISDLLQPDWEESSSAEESRDESRMSTEEQLRRLQEERMCKVCMDRDVSVVFVPCGHLVACGECALNLRLCPICRAVIRGSVRTFMS</sequence>
<gene>
    <name evidence="17" type="ORF">QYF61_010671</name>
</gene>
<comment type="similarity">
    <text evidence="3">Belongs to the IAP family.</text>
</comment>
<comment type="caution">
    <text evidence="17">The sequence shown here is derived from an EMBL/GenBank/DDBJ whole genome shotgun (WGS) entry which is preliminary data.</text>
</comment>
<evidence type="ECO:0000256" key="11">
    <source>
        <dbReference type="ARBA" id="ARBA00022771"/>
    </source>
</evidence>
<keyword evidence="5" id="KW-0963">Cytoplasm</keyword>
<keyword evidence="18" id="KW-1185">Reference proteome</keyword>
<dbReference type="Proteomes" id="UP001333110">
    <property type="component" value="Unassembled WGS sequence"/>
</dbReference>
<evidence type="ECO:0000259" key="16">
    <source>
        <dbReference type="PROSITE" id="PS50089"/>
    </source>
</evidence>
<evidence type="ECO:0000256" key="5">
    <source>
        <dbReference type="ARBA" id="ARBA00022490"/>
    </source>
</evidence>
<dbReference type="PROSITE" id="PS50143">
    <property type="entry name" value="BIR_REPEAT_2"/>
    <property type="match status" value="2"/>
</dbReference>
<proteinExistence type="inferred from homology"/>
<keyword evidence="11 15" id="KW-0863">Zinc-finger</keyword>
<keyword evidence="8" id="KW-0053">Apoptosis</keyword>
<feature type="domain" description="RING-type" evidence="16">
    <location>
        <begin position="323"/>
        <end position="358"/>
    </location>
</feature>
<dbReference type="InterPro" id="IPR001841">
    <property type="entry name" value="Znf_RING"/>
</dbReference>
<dbReference type="FunFam" id="1.10.1170.10:FF:000002">
    <property type="entry name" value="Baculoviral IAP repeat containing 7"/>
    <property type="match status" value="1"/>
</dbReference>
<keyword evidence="6" id="KW-0808">Transferase</keyword>
<evidence type="ECO:0000256" key="12">
    <source>
        <dbReference type="ARBA" id="ARBA00022786"/>
    </source>
</evidence>
<evidence type="ECO:0000256" key="3">
    <source>
        <dbReference type="ARBA" id="ARBA00006672"/>
    </source>
</evidence>
<dbReference type="PROSITE" id="PS50089">
    <property type="entry name" value="ZF_RING_2"/>
    <property type="match status" value="1"/>
</dbReference>
<dbReference type="GO" id="GO:0005634">
    <property type="term" value="C:nucleus"/>
    <property type="evidence" value="ECO:0007669"/>
    <property type="project" value="TreeGrafter"/>
</dbReference>
<dbReference type="PANTHER" id="PTHR10044:SF163">
    <property type="entry name" value="BACULOVIRAL IAP REPEAT-CONTAINING PROTEIN 7"/>
    <property type="match status" value="1"/>
</dbReference>
<dbReference type="GO" id="GO:0031398">
    <property type="term" value="P:positive regulation of protein ubiquitination"/>
    <property type="evidence" value="ECO:0007669"/>
    <property type="project" value="TreeGrafter"/>
</dbReference>
<comment type="catalytic activity">
    <reaction evidence="1">
        <text>S-ubiquitinyl-[E2 ubiquitin-conjugating enzyme]-L-cysteine + [acceptor protein]-L-lysine = [E2 ubiquitin-conjugating enzyme]-L-cysteine + N(6)-ubiquitinyl-[acceptor protein]-L-lysine.</text>
        <dbReference type="EC" id="2.3.2.27"/>
    </reaction>
</comment>
<dbReference type="EMBL" id="JAUNZN010000014">
    <property type="protein sequence ID" value="KAK4812608.1"/>
    <property type="molecule type" value="Genomic_DNA"/>
</dbReference>
<dbReference type="GO" id="GO:0008270">
    <property type="term" value="F:zinc ion binding"/>
    <property type="evidence" value="ECO:0007669"/>
    <property type="project" value="UniProtKB-KW"/>
</dbReference>
<dbReference type="CDD" id="cd00022">
    <property type="entry name" value="BIR"/>
    <property type="match status" value="2"/>
</dbReference>
<evidence type="ECO:0000256" key="14">
    <source>
        <dbReference type="ARBA" id="ARBA00022843"/>
    </source>
</evidence>
<accession>A0AAN7MMD0</accession>
<evidence type="ECO:0000256" key="2">
    <source>
        <dbReference type="ARBA" id="ARBA00004496"/>
    </source>
</evidence>
<dbReference type="SMART" id="SM00238">
    <property type="entry name" value="BIR"/>
    <property type="match status" value="2"/>
</dbReference>
<dbReference type="PANTHER" id="PTHR10044">
    <property type="entry name" value="INHIBITOR OF APOPTOSIS"/>
    <property type="match status" value="1"/>
</dbReference>
<evidence type="ECO:0000256" key="8">
    <source>
        <dbReference type="ARBA" id="ARBA00022703"/>
    </source>
</evidence>
<dbReference type="InterPro" id="IPR001370">
    <property type="entry name" value="BIR_rpt"/>
</dbReference>
<dbReference type="Gene3D" id="3.30.40.10">
    <property type="entry name" value="Zinc/RING finger domain, C3HC4 (zinc finger)"/>
    <property type="match status" value="1"/>
</dbReference>
<comment type="subcellular location">
    <subcellularLocation>
        <location evidence="2">Cytoplasm</location>
    </subcellularLocation>
</comment>
<dbReference type="GO" id="GO:0061630">
    <property type="term" value="F:ubiquitin protein ligase activity"/>
    <property type="evidence" value="ECO:0007669"/>
    <property type="project" value="UniProtKB-EC"/>
</dbReference>
<dbReference type="GO" id="GO:0004869">
    <property type="term" value="F:cysteine-type endopeptidase inhibitor activity"/>
    <property type="evidence" value="ECO:0007669"/>
    <property type="project" value="UniProtKB-KW"/>
</dbReference>
<evidence type="ECO:0000256" key="15">
    <source>
        <dbReference type="PROSITE-ProRule" id="PRU00175"/>
    </source>
</evidence>
<keyword evidence="7" id="KW-0646">Protease inhibitor</keyword>